<accession>A0A235EXQ9</accession>
<organism evidence="1 2">
    <name type="scientific">Thauera propionica</name>
    <dbReference type="NCBI Taxonomy" id="2019431"/>
    <lineage>
        <taxon>Bacteria</taxon>
        <taxon>Pseudomonadati</taxon>
        <taxon>Pseudomonadota</taxon>
        <taxon>Betaproteobacteria</taxon>
        <taxon>Rhodocyclales</taxon>
        <taxon>Zoogloeaceae</taxon>
        <taxon>Thauera</taxon>
    </lineage>
</organism>
<evidence type="ECO:0000313" key="2">
    <source>
        <dbReference type="Proteomes" id="UP000215181"/>
    </source>
</evidence>
<comment type="caution">
    <text evidence="1">The sequence shown here is derived from an EMBL/GenBank/DDBJ whole genome shotgun (WGS) entry which is preliminary data.</text>
</comment>
<keyword evidence="2" id="KW-1185">Reference proteome</keyword>
<dbReference type="AlphaFoldDB" id="A0A235EXQ9"/>
<proteinExistence type="predicted"/>
<protein>
    <submittedName>
        <fullName evidence="1">Uncharacterized protein</fullName>
    </submittedName>
</protein>
<evidence type="ECO:0000313" key="1">
    <source>
        <dbReference type="EMBL" id="OYD53804.1"/>
    </source>
</evidence>
<reference evidence="1 2" key="1">
    <citation type="submission" date="2017-07" db="EMBL/GenBank/DDBJ databases">
        <title>Thauera sp. KNDSS-Mac4 genome sequence and assembly.</title>
        <authorList>
            <person name="Mayilraj S."/>
        </authorList>
    </citation>
    <scope>NUCLEOTIDE SEQUENCE [LARGE SCALE GENOMIC DNA]</scope>
    <source>
        <strain evidence="1 2">KNDSS-Mac4</strain>
    </source>
</reference>
<gene>
    <name evidence="1" type="ORF">CGK74_11400</name>
</gene>
<dbReference type="Proteomes" id="UP000215181">
    <property type="component" value="Unassembled WGS sequence"/>
</dbReference>
<dbReference type="EMBL" id="NOIH01000012">
    <property type="protein sequence ID" value="OYD53804.1"/>
    <property type="molecule type" value="Genomic_DNA"/>
</dbReference>
<name>A0A235EXQ9_9RHOO</name>
<sequence>MWFDSIPELAEFLLEEQPKAYEYEEEDAATYRAAMTPIVEQLKAEGFSETLRNELNKVAKLAYVVDWWGHFDEIVQAKTEFAQDIVSGFLDAEAPRAIQPDEMDDFLEYLLTCGC</sequence>